<dbReference type="SMART" id="SM00855">
    <property type="entry name" value="PGAM"/>
    <property type="match status" value="1"/>
</dbReference>
<accession>A0A3D8Q7Q1</accession>
<dbReference type="OrthoDB" id="496981at2759"/>
<dbReference type="PANTHER" id="PTHR48100:SF54">
    <property type="entry name" value="PHOSPHATASE SPAC5H10.03-RELATED"/>
    <property type="match status" value="1"/>
</dbReference>
<keyword evidence="2" id="KW-1185">Reference proteome</keyword>
<dbReference type="GeneID" id="38121741"/>
<evidence type="ECO:0000313" key="1">
    <source>
        <dbReference type="EMBL" id="RDW57853.1"/>
    </source>
</evidence>
<dbReference type="InterPro" id="IPR013078">
    <property type="entry name" value="His_Pase_superF_clade-1"/>
</dbReference>
<comment type="caution">
    <text evidence="1">The sequence shown here is derived from an EMBL/GenBank/DDBJ whole genome shotgun (WGS) entry which is preliminary data.</text>
</comment>
<dbReference type="RefSeq" id="XP_026598022.1">
    <property type="nucleotide sequence ID" value="XM_026753387.1"/>
</dbReference>
<dbReference type="Proteomes" id="UP000256690">
    <property type="component" value="Unassembled WGS sequence"/>
</dbReference>
<dbReference type="Pfam" id="PF00300">
    <property type="entry name" value="His_Phos_1"/>
    <property type="match status" value="1"/>
</dbReference>
<dbReference type="InterPro" id="IPR050275">
    <property type="entry name" value="PGM_Phosphatase"/>
</dbReference>
<dbReference type="Gene3D" id="3.40.50.1240">
    <property type="entry name" value="Phosphoglycerate mutase-like"/>
    <property type="match status" value="1"/>
</dbReference>
<gene>
    <name evidence="1" type="ORF">DSM5745_11371</name>
</gene>
<evidence type="ECO:0000313" key="2">
    <source>
        <dbReference type="Proteomes" id="UP000256690"/>
    </source>
</evidence>
<dbReference type="EMBL" id="PVWQ01000026">
    <property type="protein sequence ID" value="RDW57853.1"/>
    <property type="molecule type" value="Genomic_DNA"/>
</dbReference>
<proteinExistence type="predicted"/>
<name>A0A3D8Q7Q1_9EURO</name>
<protein>
    <submittedName>
        <fullName evidence="1">Histidine phosphatase superfamily, clade-1</fullName>
    </submittedName>
</protein>
<dbReference type="GO" id="GO:0016791">
    <property type="term" value="F:phosphatase activity"/>
    <property type="evidence" value="ECO:0007669"/>
    <property type="project" value="TreeGrafter"/>
</dbReference>
<dbReference type="CDD" id="cd07067">
    <property type="entry name" value="HP_PGM_like"/>
    <property type="match status" value="1"/>
</dbReference>
<dbReference type="SUPFAM" id="SSF53254">
    <property type="entry name" value="Phosphoglycerate mutase-like"/>
    <property type="match status" value="1"/>
</dbReference>
<sequence>MAFRLHVVRHAEAAHNPNHDTTILDPPLTAKGIHQCTNLNRSFRFKSEVGLVVASPLRRTIQTALLGFQDTLDTSYYAAGTGGVRGGAKFHLEADLQAHSDRNCDTGSTELVLRAEFPQLPWDTFGLDPLFPKKDGLYAPDMESLRRRGLRVQRYLAEIFRELENTDRRDIVVVVHGGFMRFLGLGDNLTVEQGDWETFNVTFTEDNRMEVVRS</sequence>
<organism evidence="1 2">
    <name type="scientific">Aspergillus mulundensis</name>
    <dbReference type="NCBI Taxonomy" id="1810919"/>
    <lineage>
        <taxon>Eukaryota</taxon>
        <taxon>Fungi</taxon>
        <taxon>Dikarya</taxon>
        <taxon>Ascomycota</taxon>
        <taxon>Pezizomycotina</taxon>
        <taxon>Eurotiomycetes</taxon>
        <taxon>Eurotiomycetidae</taxon>
        <taxon>Eurotiales</taxon>
        <taxon>Aspergillaceae</taxon>
        <taxon>Aspergillus</taxon>
        <taxon>Aspergillus subgen. Nidulantes</taxon>
    </lineage>
</organism>
<dbReference type="AlphaFoldDB" id="A0A3D8Q7Q1"/>
<dbReference type="GO" id="GO:0005737">
    <property type="term" value="C:cytoplasm"/>
    <property type="evidence" value="ECO:0007669"/>
    <property type="project" value="TreeGrafter"/>
</dbReference>
<reference evidence="1 2" key="1">
    <citation type="journal article" date="2018" name="IMA Fungus">
        <title>IMA Genome-F 9: Draft genome sequence of Annulohypoxylon stygium, Aspergillus mulundensis, Berkeleyomyces basicola (syn. Thielaviopsis basicola), Ceratocystis smalleyi, two Cercospora beticola strains, Coleophoma cylindrospora, Fusarium fracticaudum, Phialophora cf. hyalina, and Morchella septimelata.</title>
        <authorList>
            <person name="Wingfield B.D."/>
            <person name="Bills G.F."/>
            <person name="Dong Y."/>
            <person name="Huang W."/>
            <person name="Nel W.J."/>
            <person name="Swalarsk-Parry B.S."/>
            <person name="Vaghefi N."/>
            <person name="Wilken P.M."/>
            <person name="An Z."/>
            <person name="de Beer Z.W."/>
            <person name="De Vos L."/>
            <person name="Chen L."/>
            <person name="Duong T.A."/>
            <person name="Gao Y."/>
            <person name="Hammerbacher A."/>
            <person name="Kikkert J.R."/>
            <person name="Li Y."/>
            <person name="Li H."/>
            <person name="Li K."/>
            <person name="Li Q."/>
            <person name="Liu X."/>
            <person name="Ma X."/>
            <person name="Naidoo K."/>
            <person name="Pethybridge S.J."/>
            <person name="Sun J."/>
            <person name="Steenkamp E.T."/>
            <person name="van der Nest M.A."/>
            <person name="van Wyk S."/>
            <person name="Wingfield M.J."/>
            <person name="Xiong C."/>
            <person name="Yue Q."/>
            <person name="Zhang X."/>
        </authorList>
    </citation>
    <scope>NUCLEOTIDE SEQUENCE [LARGE SCALE GENOMIC DNA]</scope>
    <source>
        <strain evidence="1 2">DSM 5745</strain>
    </source>
</reference>
<dbReference type="PANTHER" id="PTHR48100">
    <property type="entry name" value="BROAD-SPECIFICITY PHOSPHATASE YOR283W-RELATED"/>
    <property type="match status" value="1"/>
</dbReference>
<dbReference type="InterPro" id="IPR029033">
    <property type="entry name" value="His_PPase_superfam"/>
</dbReference>